<gene>
    <name evidence="3" type="ORF">SAPIO_CDS7757</name>
</gene>
<protein>
    <recommendedName>
        <fullName evidence="5">Succinate--hydroxymethylglutarate CoA-transferase</fullName>
    </recommendedName>
</protein>
<dbReference type="InterPro" id="IPR003673">
    <property type="entry name" value="CoA-Trfase_fam_III"/>
</dbReference>
<evidence type="ECO:0000256" key="2">
    <source>
        <dbReference type="ARBA" id="ARBA00022679"/>
    </source>
</evidence>
<dbReference type="GO" id="GO:0005739">
    <property type="term" value="C:mitochondrion"/>
    <property type="evidence" value="ECO:0007669"/>
    <property type="project" value="TreeGrafter"/>
</dbReference>
<dbReference type="Gene3D" id="3.30.1540.10">
    <property type="entry name" value="formyl-coa transferase, domain 3"/>
    <property type="match status" value="1"/>
</dbReference>
<dbReference type="KEGG" id="sapo:SAPIO_CDS7757"/>
<dbReference type="Gene3D" id="3.40.50.10540">
    <property type="entry name" value="Crotonobetainyl-coa:carnitine coa-transferase, domain 1"/>
    <property type="match status" value="1"/>
</dbReference>
<dbReference type="PANTHER" id="PTHR48207">
    <property type="entry name" value="SUCCINATE--HYDROXYMETHYLGLUTARATE COA-TRANSFERASE"/>
    <property type="match status" value="1"/>
</dbReference>
<dbReference type="InterPro" id="IPR050483">
    <property type="entry name" value="CoA-transferase_III_domain"/>
</dbReference>
<comment type="similarity">
    <text evidence="1">Belongs to the CoA-transferase III family.</text>
</comment>
<dbReference type="Proteomes" id="UP000028545">
    <property type="component" value="Unassembled WGS sequence"/>
</dbReference>
<keyword evidence="4" id="KW-1185">Reference proteome</keyword>
<dbReference type="Pfam" id="PF02515">
    <property type="entry name" value="CoA_transf_3"/>
    <property type="match status" value="1"/>
</dbReference>
<reference evidence="3 4" key="1">
    <citation type="journal article" date="2014" name="Genome Announc.">
        <title>Draft genome sequence of the pathogenic fungus Scedosporium apiospermum.</title>
        <authorList>
            <person name="Vandeputte P."/>
            <person name="Ghamrawi S."/>
            <person name="Rechenmann M."/>
            <person name="Iltis A."/>
            <person name="Giraud S."/>
            <person name="Fleury M."/>
            <person name="Thornton C."/>
            <person name="Delhaes L."/>
            <person name="Meyer W."/>
            <person name="Papon N."/>
            <person name="Bouchara J.P."/>
        </authorList>
    </citation>
    <scope>NUCLEOTIDE SEQUENCE [LARGE SCALE GENOMIC DNA]</scope>
    <source>
        <strain evidence="3 4">IHEM 14462</strain>
    </source>
</reference>
<name>A0A084G2M0_PSEDA</name>
<keyword evidence="2" id="KW-0808">Transferase</keyword>
<dbReference type="InterPro" id="IPR023606">
    <property type="entry name" value="CoA-Trfase_III_dom_1_sf"/>
</dbReference>
<accession>A0A084G2M0</accession>
<dbReference type="InterPro" id="IPR044855">
    <property type="entry name" value="CoA-Trfase_III_dom3_sf"/>
</dbReference>
<evidence type="ECO:0000256" key="1">
    <source>
        <dbReference type="ARBA" id="ARBA00008383"/>
    </source>
</evidence>
<dbReference type="HOGENOM" id="CLU_033975_0_1_1"/>
<evidence type="ECO:0000313" key="4">
    <source>
        <dbReference type="Proteomes" id="UP000028545"/>
    </source>
</evidence>
<dbReference type="PANTHER" id="PTHR48207:SF3">
    <property type="entry name" value="SUCCINATE--HYDROXYMETHYLGLUTARATE COA-TRANSFERASE"/>
    <property type="match status" value="1"/>
</dbReference>
<dbReference type="GO" id="GO:0047369">
    <property type="term" value="F:succinate-hydroxymethylglutarate CoA-transferase activity"/>
    <property type="evidence" value="ECO:0007669"/>
    <property type="project" value="TreeGrafter"/>
</dbReference>
<dbReference type="VEuPathDB" id="FungiDB:SAPIO_CDS7757"/>
<dbReference type="EMBL" id="JOWA01000110">
    <property type="protein sequence ID" value="KEZ41582.1"/>
    <property type="molecule type" value="Genomic_DNA"/>
</dbReference>
<evidence type="ECO:0000313" key="3">
    <source>
        <dbReference type="EMBL" id="KEZ41582.1"/>
    </source>
</evidence>
<dbReference type="OrthoDB" id="5863171at2759"/>
<organism evidence="3 4">
    <name type="scientific">Pseudallescheria apiosperma</name>
    <name type="common">Scedosporium apiospermum</name>
    <dbReference type="NCBI Taxonomy" id="563466"/>
    <lineage>
        <taxon>Eukaryota</taxon>
        <taxon>Fungi</taxon>
        <taxon>Dikarya</taxon>
        <taxon>Ascomycota</taxon>
        <taxon>Pezizomycotina</taxon>
        <taxon>Sordariomycetes</taxon>
        <taxon>Hypocreomycetidae</taxon>
        <taxon>Microascales</taxon>
        <taxon>Microascaceae</taxon>
        <taxon>Scedosporium</taxon>
    </lineage>
</organism>
<dbReference type="RefSeq" id="XP_016641381.1">
    <property type="nucleotide sequence ID" value="XM_016789554.1"/>
</dbReference>
<dbReference type="AlphaFoldDB" id="A0A084G2M0"/>
<comment type="caution">
    <text evidence="3">The sequence shown here is derived from an EMBL/GenBank/DDBJ whole genome shotgun (WGS) entry which is preliminary data.</text>
</comment>
<dbReference type="OMA" id="RTGNIMP"/>
<evidence type="ECO:0008006" key="5">
    <source>
        <dbReference type="Google" id="ProtNLM"/>
    </source>
</evidence>
<proteinExistence type="inferred from homology"/>
<sequence length="437" mass="47398">MTLQPLALQPTTRHAMVIRRYYSAPATEKARKASGPLKGVTILDLSRVLAAPFCTQILADYGADIIKVEAVGKGDDTRHWLLPGEQAKWKKDVGPMSTYFSSINRNKRSLTLDLKHPKGKEILMRLARGADVLVENFKPGTMDRLGLGYDKLKEQNPGLIYASVSGYGTTGPYARRGGYDPIAGAEAGLLHLTGERNGPPVRPGLGMVDMATGLYIHGAILAALHARARDGIGQRVDASLFETQISLLTSVGLSWLNLGAEAERWGCQHPSIAPYDAFQTKDLYLVCGATNDAQFADLCKLIGLDSLAIDERFSTNPKRVENRDELGPLFNAVFKTKTTAEWIEVFTGSGLPFAPINNMERTFAHPQTQARDMVAEMPLGSAVSGKFRLIGPAVKFSETAPSIRSEPPRLGQHTSDVLAELGMDAGEVEALKQEGVV</sequence>
<dbReference type="GeneID" id="27726829"/>
<dbReference type="SUPFAM" id="SSF89796">
    <property type="entry name" value="CoA-transferase family III (CaiB/BaiF)"/>
    <property type="match status" value="1"/>
</dbReference>